<comment type="caution">
    <text evidence="1">The sequence shown here is derived from an EMBL/GenBank/DDBJ whole genome shotgun (WGS) entry which is preliminary data.</text>
</comment>
<reference evidence="2" key="1">
    <citation type="submission" date="2017-06" db="EMBL/GenBank/DDBJ databases">
        <title>Genome analysis of Fimbriiglobus ruber SP5, the first member of the order Planctomycetales with confirmed chitinolytic capability.</title>
        <authorList>
            <person name="Ravin N.V."/>
            <person name="Rakitin A.L."/>
            <person name="Ivanova A.A."/>
            <person name="Beletsky A.V."/>
            <person name="Kulichevskaya I.S."/>
            <person name="Mardanov A.V."/>
            <person name="Dedysh S.N."/>
        </authorList>
    </citation>
    <scope>NUCLEOTIDE SEQUENCE [LARGE SCALE GENOMIC DNA]</scope>
    <source>
        <strain evidence="2">SP5</strain>
    </source>
</reference>
<dbReference type="Gene3D" id="1.10.3790.10">
    <property type="entry name" value="NinB"/>
    <property type="match status" value="1"/>
</dbReference>
<sequence>MSDVLELPFMAADGRIPSSVWERLGDTVSRLPGKRFVITLKEVKRKRSVSQNAYYWGVVIAEITKMFRDHGNYVDGEDVHEFLKLRVAKLSRMIVTPDGEVHKSLGSTTKLSTMEFEVYLERVRAWAAEYGCIIPLPNEQVS</sequence>
<dbReference type="InterPro" id="IPR008711">
    <property type="entry name" value="Recombinase_NinB"/>
</dbReference>
<keyword evidence="2" id="KW-1185">Reference proteome</keyword>
<evidence type="ECO:0000313" key="2">
    <source>
        <dbReference type="Proteomes" id="UP000214646"/>
    </source>
</evidence>
<organism evidence="1 2">
    <name type="scientific">Fimbriiglobus ruber</name>
    <dbReference type="NCBI Taxonomy" id="1908690"/>
    <lineage>
        <taxon>Bacteria</taxon>
        <taxon>Pseudomonadati</taxon>
        <taxon>Planctomycetota</taxon>
        <taxon>Planctomycetia</taxon>
        <taxon>Gemmatales</taxon>
        <taxon>Gemmataceae</taxon>
        <taxon>Fimbriiglobus</taxon>
    </lineage>
</organism>
<dbReference type="SUPFAM" id="SSF103370">
    <property type="entry name" value="NinB"/>
    <property type="match status" value="1"/>
</dbReference>
<dbReference type="AlphaFoldDB" id="A0A225DBX2"/>
<gene>
    <name evidence="1" type="ORF">FRUB_10620</name>
</gene>
<dbReference type="InterPro" id="IPR036619">
    <property type="entry name" value="NinB_sf"/>
</dbReference>
<dbReference type="OrthoDB" id="279853at2"/>
<accession>A0A225DBX2</accession>
<evidence type="ECO:0000313" key="1">
    <source>
        <dbReference type="EMBL" id="OWK34649.1"/>
    </source>
</evidence>
<dbReference type="RefSeq" id="WP_088260894.1">
    <property type="nucleotide sequence ID" value="NZ_NIDE01000020.1"/>
</dbReference>
<proteinExistence type="predicted"/>
<protein>
    <recommendedName>
        <fullName evidence="3">NinB protein</fullName>
    </recommendedName>
</protein>
<dbReference type="Proteomes" id="UP000214646">
    <property type="component" value="Unassembled WGS sequence"/>
</dbReference>
<name>A0A225DBX2_9BACT</name>
<dbReference type="EMBL" id="NIDE01000020">
    <property type="protein sequence ID" value="OWK34649.1"/>
    <property type="molecule type" value="Genomic_DNA"/>
</dbReference>
<evidence type="ECO:0008006" key="3">
    <source>
        <dbReference type="Google" id="ProtNLM"/>
    </source>
</evidence>
<dbReference type="Pfam" id="PF05772">
    <property type="entry name" value="NinB"/>
    <property type="match status" value="1"/>
</dbReference>